<reference evidence="1 2" key="1">
    <citation type="submission" date="2016-04" db="EMBL/GenBank/DDBJ databases">
        <authorList>
            <person name="Evans L.H."/>
            <person name="Alamgir A."/>
            <person name="Owens N."/>
            <person name="Weber N.D."/>
            <person name="Virtaneva K."/>
            <person name="Barbian K."/>
            <person name="Babar A."/>
            <person name="Rosenke K."/>
        </authorList>
    </citation>
    <scope>NUCLEOTIDE SEQUENCE [LARGE SCALE GENOMIC DNA]</scope>
    <source>
        <strain evidence="1">NIES-2108</strain>
    </source>
</reference>
<dbReference type="AlphaFoldDB" id="A0A367RTY0"/>
<proteinExistence type="predicted"/>
<dbReference type="InterPro" id="IPR035943">
    <property type="entry name" value="XisI-like_sf"/>
</dbReference>
<dbReference type="Proteomes" id="UP000252085">
    <property type="component" value="Unassembled WGS sequence"/>
</dbReference>
<evidence type="ECO:0000313" key="2">
    <source>
        <dbReference type="Proteomes" id="UP000252085"/>
    </source>
</evidence>
<dbReference type="InterPro" id="IPR014968">
    <property type="entry name" value="XisI"/>
</dbReference>
<name>A0A367RTY0_NOSPU</name>
<evidence type="ECO:0000313" key="1">
    <source>
        <dbReference type="EMBL" id="RCJ40018.1"/>
    </source>
</evidence>
<sequence>MDKLTRYRQLVQQILHDYSEQKPANGNIEVETIFDTERDHYQIVHVGWEGQDWVHSCIIHIDIKGEKIWLQWNGTEDDIAANLVVAAGVPKEDIVLGFQSPFMRQFTEYAVS</sequence>
<protein>
    <submittedName>
        <fullName evidence="1">Fatty-acid oxidation protein subunit alpha</fullName>
    </submittedName>
</protein>
<gene>
    <name evidence="1" type="ORF">A6769_05550</name>
</gene>
<dbReference type="EMBL" id="LXQE01000085">
    <property type="protein sequence ID" value="RCJ40018.1"/>
    <property type="molecule type" value="Genomic_DNA"/>
</dbReference>
<comment type="caution">
    <text evidence="1">The sequence shown here is derived from an EMBL/GenBank/DDBJ whole genome shotgun (WGS) entry which is preliminary data.</text>
</comment>
<dbReference type="CDD" id="cd16382">
    <property type="entry name" value="XisI-like"/>
    <property type="match status" value="1"/>
</dbReference>
<dbReference type="Gene3D" id="3.30.310.110">
    <property type="entry name" value="XisI-like"/>
    <property type="match status" value="1"/>
</dbReference>
<dbReference type="Pfam" id="PF08869">
    <property type="entry name" value="XisI"/>
    <property type="match status" value="1"/>
</dbReference>
<dbReference type="SUPFAM" id="SSF143847">
    <property type="entry name" value="XisI-like"/>
    <property type="match status" value="1"/>
</dbReference>
<accession>A0A367RTY0</accession>
<organism evidence="1 2">
    <name type="scientific">Nostoc punctiforme NIES-2108</name>
    <dbReference type="NCBI Taxonomy" id="1356359"/>
    <lineage>
        <taxon>Bacteria</taxon>
        <taxon>Bacillati</taxon>
        <taxon>Cyanobacteriota</taxon>
        <taxon>Cyanophyceae</taxon>
        <taxon>Nostocales</taxon>
        <taxon>Nostocaceae</taxon>
        <taxon>Nostoc</taxon>
    </lineage>
</organism>